<dbReference type="InterPro" id="IPR007694">
    <property type="entry name" value="DNA_helicase_DnaB-like_C"/>
</dbReference>
<gene>
    <name evidence="2" type="ORF">MM415B04729_0007</name>
</gene>
<dbReference type="AlphaFoldDB" id="A0A6M3LH19"/>
<dbReference type="SMART" id="SM00493">
    <property type="entry name" value="TOPRIM"/>
    <property type="match status" value="1"/>
</dbReference>
<sequence length="553" mass="63886">MKETYQDYGINLPINATGQHYTTCPDCSHIRKKSNDPCLGIDADRQIWNCNHCGWSGSLKNIKKEYNKPDWKPKDTLSPKVIEYFKKRGITEKTLKYNDIQYKDIYMPQEDKEVGAIAFPYIYDGEVVNIKYRDGKKNFRQESGCLKVFYGIDKIKKGETTVIICEGEIDKLSFDEIGYHFSISVPDGAPSPGTKNFNTKFEYIENCRNKLKGIENFILVVDNDEAGRVLERELAHRLGRDKCLRVEYPDDCKDANEILVKHGKEELKKLIANAKQYPVIGVNQTSEFHNELMNLYNNGFNKVYSTGWDTLDKLYKAREGELTVITGYSGHGKSEFVDALLVNLAEKHNWKFGVCSLENLPYERHIRKLAEKIIGKPFFKGESPRITEDELKEAEITLENKFYFINPEKIDIDNILEITKSLIFKKGIDGLLIDPFNELEHNRKPGISETEYIGSFLSKVRRFARMNNICIWIIAHPVKPRMEDRDKPPTVYDISGSANWANKADNAISVYRHQHDNLVEIHVQKIRFKEVGRIGMIELIYDNPSGCYNERPF</sequence>
<name>A0A6M3LH19_9ZZZZ</name>
<proteinExistence type="predicted"/>
<dbReference type="GO" id="GO:0006260">
    <property type="term" value="P:DNA replication"/>
    <property type="evidence" value="ECO:0007669"/>
    <property type="project" value="InterPro"/>
</dbReference>
<dbReference type="SUPFAM" id="SSF56731">
    <property type="entry name" value="DNA primase core"/>
    <property type="match status" value="1"/>
</dbReference>
<dbReference type="InterPro" id="IPR027032">
    <property type="entry name" value="Twinkle-like"/>
</dbReference>
<dbReference type="GO" id="GO:0003697">
    <property type="term" value="F:single-stranded DNA binding"/>
    <property type="evidence" value="ECO:0007669"/>
    <property type="project" value="InterPro"/>
</dbReference>
<reference evidence="2" key="1">
    <citation type="submission" date="2020-03" db="EMBL/GenBank/DDBJ databases">
        <title>The deep terrestrial virosphere.</title>
        <authorList>
            <person name="Holmfeldt K."/>
            <person name="Nilsson E."/>
            <person name="Simone D."/>
            <person name="Lopez-Fernandez M."/>
            <person name="Wu X."/>
            <person name="de Brujin I."/>
            <person name="Lundin D."/>
            <person name="Andersson A."/>
            <person name="Bertilsson S."/>
            <person name="Dopson M."/>
        </authorList>
    </citation>
    <scope>NUCLEOTIDE SEQUENCE</scope>
    <source>
        <strain evidence="2">MM415B04729</strain>
    </source>
</reference>
<dbReference type="InterPro" id="IPR034154">
    <property type="entry name" value="TOPRIM_DnaG/twinkle"/>
</dbReference>
<dbReference type="GO" id="GO:0005524">
    <property type="term" value="F:ATP binding"/>
    <property type="evidence" value="ECO:0007669"/>
    <property type="project" value="InterPro"/>
</dbReference>
<accession>A0A6M3LH19</accession>
<dbReference type="Pfam" id="PF13155">
    <property type="entry name" value="Toprim_2"/>
    <property type="match status" value="1"/>
</dbReference>
<dbReference type="PANTHER" id="PTHR12873:SF0">
    <property type="entry name" value="TWINKLE MTDNA HELICASE"/>
    <property type="match status" value="1"/>
</dbReference>
<dbReference type="PANTHER" id="PTHR12873">
    <property type="entry name" value="T7-LIKE MITOCHONDRIAL DNA HELICASE"/>
    <property type="match status" value="1"/>
</dbReference>
<dbReference type="InterPro" id="IPR027417">
    <property type="entry name" value="P-loop_NTPase"/>
</dbReference>
<dbReference type="CDD" id="cd01029">
    <property type="entry name" value="TOPRIM_primases"/>
    <property type="match status" value="1"/>
</dbReference>
<dbReference type="PROSITE" id="PS51199">
    <property type="entry name" value="SF4_HELICASE"/>
    <property type="match status" value="1"/>
</dbReference>
<dbReference type="Gene3D" id="3.40.1360.10">
    <property type="match status" value="1"/>
</dbReference>
<evidence type="ECO:0000259" key="1">
    <source>
        <dbReference type="PROSITE" id="PS51199"/>
    </source>
</evidence>
<dbReference type="GO" id="GO:0043139">
    <property type="term" value="F:5'-3' DNA helicase activity"/>
    <property type="evidence" value="ECO:0007669"/>
    <property type="project" value="InterPro"/>
</dbReference>
<dbReference type="InterPro" id="IPR006171">
    <property type="entry name" value="TOPRIM_dom"/>
</dbReference>
<dbReference type="Gene3D" id="3.40.50.300">
    <property type="entry name" value="P-loop containing nucleotide triphosphate hydrolases"/>
    <property type="match status" value="1"/>
</dbReference>
<evidence type="ECO:0000313" key="2">
    <source>
        <dbReference type="EMBL" id="QJA92348.1"/>
    </source>
</evidence>
<dbReference type="SUPFAM" id="SSF52540">
    <property type="entry name" value="P-loop containing nucleoside triphosphate hydrolases"/>
    <property type="match status" value="1"/>
</dbReference>
<dbReference type="Pfam" id="PF03796">
    <property type="entry name" value="DnaB_C"/>
    <property type="match status" value="1"/>
</dbReference>
<feature type="domain" description="SF4 helicase" evidence="1">
    <location>
        <begin position="297"/>
        <end position="553"/>
    </location>
</feature>
<dbReference type="EMBL" id="MT143059">
    <property type="protein sequence ID" value="QJA92348.1"/>
    <property type="molecule type" value="Genomic_DNA"/>
</dbReference>
<protein>
    <submittedName>
        <fullName evidence="2">Putative DNA topoisomerase-primase</fullName>
    </submittedName>
</protein>
<keyword evidence="2" id="KW-0413">Isomerase</keyword>
<organism evidence="2">
    <name type="scientific">viral metagenome</name>
    <dbReference type="NCBI Taxonomy" id="1070528"/>
    <lineage>
        <taxon>unclassified sequences</taxon>
        <taxon>metagenomes</taxon>
        <taxon>organismal metagenomes</taxon>
    </lineage>
</organism>